<dbReference type="EMBL" id="VDMD01000017">
    <property type="protein sequence ID" value="TRM61388.1"/>
    <property type="molecule type" value="Genomic_DNA"/>
</dbReference>
<dbReference type="Proteomes" id="UP000320762">
    <property type="component" value="Unassembled WGS sequence"/>
</dbReference>
<accession>A0A550C9B4</accession>
<comment type="caution">
    <text evidence="1">The sequence shown here is derived from an EMBL/GenBank/DDBJ whole genome shotgun (WGS) entry which is preliminary data.</text>
</comment>
<organism evidence="1 2">
    <name type="scientific">Schizophyllum amplum</name>
    <dbReference type="NCBI Taxonomy" id="97359"/>
    <lineage>
        <taxon>Eukaryota</taxon>
        <taxon>Fungi</taxon>
        <taxon>Dikarya</taxon>
        <taxon>Basidiomycota</taxon>
        <taxon>Agaricomycotina</taxon>
        <taxon>Agaricomycetes</taxon>
        <taxon>Agaricomycetidae</taxon>
        <taxon>Agaricales</taxon>
        <taxon>Schizophyllaceae</taxon>
        <taxon>Schizophyllum</taxon>
    </lineage>
</organism>
<dbReference type="AlphaFoldDB" id="A0A550C9B4"/>
<reference evidence="1 2" key="1">
    <citation type="journal article" date="2019" name="New Phytol.">
        <title>Comparative genomics reveals unique wood-decay strategies and fruiting body development in the Schizophyllaceae.</title>
        <authorList>
            <person name="Almasi E."/>
            <person name="Sahu N."/>
            <person name="Krizsan K."/>
            <person name="Balint B."/>
            <person name="Kovacs G.M."/>
            <person name="Kiss B."/>
            <person name="Cseklye J."/>
            <person name="Drula E."/>
            <person name="Henrissat B."/>
            <person name="Nagy I."/>
            <person name="Chovatia M."/>
            <person name="Adam C."/>
            <person name="LaButti K."/>
            <person name="Lipzen A."/>
            <person name="Riley R."/>
            <person name="Grigoriev I.V."/>
            <person name="Nagy L.G."/>
        </authorList>
    </citation>
    <scope>NUCLEOTIDE SEQUENCE [LARGE SCALE GENOMIC DNA]</scope>
    <source>
        <strain evidence="1 2">NL-1724</strain>
    </source>
</reference>
<evidence type="ECO:0000313" key="2">
    <source>
        <dbReference type="Proteomes" id="UP000320762"/>
    </source>
</evidence>
<name>A0A550C9B4_9AGAR</name>
<sequence>MAPGYLSLVNAQQRFAIAHIRMRDVYEESEVCTMRYDIVVGQTHKIIYAHYFNAEIIRILLAAAACTFQTPSIALRCKNFSFAR</sequence>
<gene>
    <name evidence="1" type="ORF">BD626DRAFT_631914</name>
</gene>
<proteinExistence type="predicted"/>
<evidence type="ECO:0000313" key="1">
    <source>
        <dbReference type="EMBL" id="TRM61388.1"/>
    </source>
</evidence>
<keyword evidence="2" id="KW-1185">Reference proteome</keyword>
<protein>
    <submittedName>
        <fullName evidence="1">Uncharacterized protein</fullName>
    </submittedName>
</protein>